<dbReference type="OrthoDB" id="3365060at2759"/>
<dbReference type="GO" id="GO:0044613">
    <property type="term" value="C:nuclear pore central transport channel"/>
    <property type="evidence" value="ECO:0007669"/>
    <property type="project" value="TreeGrafter"/>
</dbReference>
<dbReference type="Proteomes" id="UP000481153">
    <property type="component" value="Unassembled WGS sequence"/>
</dbReference>
<evidence type="ECO:0000256" key="7">
    <source>
        <dbReference type="ARBA" id="ARBA00023132"/>
    </source>
</evidence>
<feature type="compositionally biased region" description="Low complexity" evidence="10">
    <location>
        <begin position="81"/>
        <end position="91"/>
    </location>
</feature>
<dbReference type="Gene3D" id="3.30.70.330">
    <property type="match status" value="1"/>
</dbReference>
<evidence type="ECO:0000256" key="5">
    <source>
        <dbReference type="ARBA" id="ARBA00022927"/>
    </source>
</evidence>
<dbReference type="PANTHER" id="PTHR21527">
    <property type="entry name" value="NUCLEOPORIN NUP35"/>
    <property type="match status" value="1"/>
</dbReference>
<dbReference type="InterPro" id="IPR007846">
    <property type="entry name" value="RRM_NUP35_dom"/>
</dbReference>
<organism evidence="12 13">
    <name type="scientific">Aphanomyces euteiches</name>
    <dbReference type="NCBI Taxonomy" id="100861"/>
    <lineage>
        <taxon>Eukaryota</taxon>
        <taxon>Sar</taxon>
        <taxon>Stramenopiles</taxon>
        <taxon>Oomycota</taxon>
        <taxon>Saprolegniomycetes</taxon>
        <taxon>Saprolegniales</taxon>
        <taxon>Verrucalvaceae</taxon>
        <taxon>Aphanomyces</taxon>
    </lineage>
</organism>
<dbReference type="PROSITE" id="PS51472">
    <property type="entry name" value="RRM_NUP35"/>
    <property type="match status" value="1"/>
</dbReference>
<evidence type="ECO:0000313" key="12">
    <source>
        <dbReference type="EMBL" id="KAF0740089.1"/>
    </source>
</evidence>
<evidence type="ECO:0000256" key="6">
    <source>
        <dbReference type="ARBA" id="ARBA00023010"/>
    </source>
</evidence>
<dbReference type="GO" id="GO:0006607">
    <property type="term" value="P:NLS-bearing protein import into nucleus"/>
    <property type="evidence" value="ECO:0007669"/>
    <property type="project" value="TreeGrafter"/>
</dbReference>
<keyword evidence="13" id="KW-1185">Reference proteome</keyword>
<keyword evidence="5" id="KW-0653">Protein transport</keyword>
<dbReference type="GO" id="GO:0005543">
    <property type="term" value="F:phospholipid binding"/>
    <property type="evidence" value="ECO:0007669"/>
    <property type="project" value="TreeGrafter"/>
</dbReference>
<dbReference type="EMBL" id="VJMJ01000054">
    <property type="protein sequence ID" value="KAF0740089.1"/>
    <property type="molecule type" value="Genomic_DNA"/>
</dbReference>
<keyword evidence="8 9" id="KW-0539">Nucleus</keyword>
<reference evidence="12 13" key="1">
    <citation type="submission" date="2019-07" db="EMBL/GenBank/DDBJ databases">
        <title>Genomics analysis of Aphanomyces spp. identifies a new class of oomycete effector associated with host adaptation.</title>
        <authorList>
            <person name="Gaulin E."/>
        </authorList>
    </citation>
    <scope>NUCLEOTIDE SEQUENCE [LARGE SCALE GENOMIC DNA]</scope>
    <source>
        <strain evidence="12 13">ATCC 201684</strain>
    </source>
</reference>
<keyword evidence="3 9" id="KW-0813">Transport</keyword>
<dbReference type="FunFam" id="3.30.70.330:FF:000095">
    <property type="entry name" value="Putative Nucleoporin NUP53"/>
    <property type="match status" value="1"/>
</dbReference>
<evidence type="ECO:0000256" key="1">
    <source>
        <dbReference type="ARBA" id="ARBA00004567"/>
    </source>
</evidence>
<dbReference type="InterPro" id="IPR035979">
    <property type="entry name" value="RBD_domain_sf"/>
</dbReference>
<comment type="subcellular location">
    <subcellularLocation>
        <location evidence="1">Nucleus</location>
        <location evidence="1">Nuclear pore complex</location>
    </subcellularLocation>
</comment>
<proteinExistence type="inferred from homology"/>
<evidence type="ECO:0000256" key="9">
    <source>
        <dbReference type="PROSITE-ProRule" id="PRU00804"/>
    </source>
</evidence>
<keyword evidence="7 9" id="KW-0906">Nuclear pore complex</keyword>
<feature type="compositionally biased region" description="Polar residues" evidence="10">
    <location>
        <begin position="33"/>
        <end position="63"/>
    </location>
</feature>
<evidence type="ECO:0000259" key="11">
    <source>
        <dbReference type="PROSITE" id="PS51472"/>
    </source>
</evidence>
<comment type="similarity">
    <text evidence="2">Belongs to the Nup35 family.</text>
</comment>
<gene>
    <name evidence="12" type="ORF">Ae201684_004330</name>
</gene>
<evidence type="ECO:0000256" key="4">
    <source>
        <dbReference type="ARBA" id="ARBA00022816"/>
    </source>
</evidence>
<dbReference type="GO" id="GO:0017056">
    <property type="term" value="F:structural constituent of nuclear pore"/>
    <property type="evidence" value="ECO:0007669"/>
    <property type="project" value="TreeGrafter"/>
</dbReference>
<comment type="caution">
    <text evidence="12">The sequence shown here is derived from an EMBL/GenBank/DDBJ whole genome shotgun (WGS) entry which is preliminary data.</text>
</comment>
<keyword evidence="6" id="KW-0811">Translocation</keyword>
<protein>
    <recommendedName>
        <fullName evidence="11">RRM Nup35-type domain-containing protein</fullName>
    </recommendedName>
</protein>
<dbReference type="GO" id="GO:0006999">
    <property type="term" value="P:nuclear pore organization"/>
    <property type="evidence" value="ECO:0007669"/>
    <property type="project" value="TreeGrafter"/>
</dbReference>
<feature type="region of interest" description="Disordered" evidence="10">
    <location>
        <begin position="1"/>
        <end position="95"/>
    </location>
</feature>
<dbReference type="InterPro" id="IPR012677">
    <property type="entry name" value="Nucleotide-bd_a/b_plait_sf"/>
</dbReference>
<feature type="domain" description="RRM Nup35-type" evidence="11">
    <location>
        <begin position="147"/>
        <end position="226"/>
    </location>
</feature>
<dbReference type="GO" id="GO:0044615">
    <property type="term" value="C:nuclear pore nuclear basket"/>
    <property type="evidence" value="ECO:0007669"/>
    <property type="project" value="TreeGrafter"/>
</dbReference>
<dbReference type="SUPFAM" id="SSF54928">
    <property type="entry name" value="RNA-binding domain, RBD"/>
    <property type="match status" value="1"/>
</dbReference>
<dbReference type="CDD" id="cd12441">
    <property type="entry name" value="RRM_Nup53_like"/>
    <property type="match status" value="1"/>
</dbReference>
<dbReference type="GO" id="GO:0003676">
    <property type="term" value="F:nucleic acid binding"/>
    <property type="evidence" value="ECO:0007669"/>
    <property type="project" value="InterPro"/>
</dbReference>
<dbReference type="Pfam" id="PF05172">
    <property type="entry name" value="RRM_Nup35"/>
    <property type="match status" value="1"/>
</dbReference>
<evidence type="ECO:0000256" key="3">
    <source>
        <dbReference type="ARBA" id="ARBA00022448"/>
    </source>
</evidence>
<sequence>MSTPTSDADVMPMFFLNPGGGPSSNDKKEEDSSTPAKSSYASLPRQNYQNPWEANGLDQQYQSLRKRNTGANGLGSNGDASSSSSTSESTSIFRDTTATSIPTNSLFASLSSKLDSRSTATTPASSESSAKSSSFLFPSLQTQEWGHDEVYWITVFGFPIQDMDAIFSYFQTLGDVVQYRYGRGNWLYIRYRTRLQAEKALQESGSTLSGRIMIGTKRCLAWEMDADAPVCNLTDTHAPPAPLLSRDLQVNPPEIDVMESPRRQDDMCSRFLRFLFNV</sequence>
<keyword evidence="4 9" id="KW-0509">mRNA transport</keyword>
<dbReference type="GO" id="GO:0051028">
    <property type="term" value="P:mRNA transport"/>
    <property type="evidence" value="ECO:0007669"/>
    <property type="project" value="UniProtKB-UniRule"/>
</dbReference>
<dbReference type="PANTHER" id="PTHR21527:SF6">
    <property type="entry name" value="NUCLEOPORIN NUP35"/>
    <property type="match status" value="1"/>
</dbReference>
<name>A0A6G0XIB8_9STRA</name>
<evidence type="ECO:0000313" key="13">
    <source>
        <dbReference type="Proteomes" id="UP000481153"/>
    </source>
</evidence>
<evidence type="ECO:0000256" key="8">
    <source>
        <dbReference type="ARBA" id="ARBA00023242"/>
    </source>
</evidence>
<dbReference type="VEuPathDB" id="FungiDB:AeMF1_019532"/>
<evidence type="ECO:0000256" key="10">
    <source>
        <dbReference type="SAM" id="MobiDB-lite"/>
    </source>
</evidence>
<dbReference type="AlphaFoldDB" id="A0A6G0XIB8"/>
<accession>A0A6G0XIB8</accession>
<evidence type="ECO:0000256" key="2">
    <source>
        <dbReference type="ARBA" id="ARBA00009454"/>
    </source>
</evidence>